<evidence type="ECO:0000313" key="2">
    <source>
        <dbReference type="Proteomes" id="UP000673691"/>
    </source>
</evidence>
<organism evidence="1 2">
    <name type="scientific">Olpidium bornovanus</name>
    <dbReference type="NCBI Taxonomy" id="278681"/>
    <lineage>
        <taxon>Eukaryota</taxon>
        <taxon>Fungi</taxon>
        <taxon>Fungi incertae sedis</taxon>
        <taxon>Olpidiomycota</taxon>
        <taxon>Olpidiomycotina</taxon>
        <taxon>Olpidiomycetes</taxon>
        <taxon>Olpidiales</taxon>
        <taxon>Olpidiaceae</taxon>
        <taxon>Olpidium</taxon>
    </lineage>
</organism>
<dbReference type="InterPro" id="IPR036188">
    <property type="entry name" value="FAD/NAD-bd_sf"/>
</dbReference>
<dbReference type="PANTHER" id="PTHR43100">
    <property type="entry name" value="GLUTAMATE SYNTHASE [NADPH] SMALL CHAIN"/>
    <property type="match status" value="1"/>
</dbReference>
<dbReference type="SUPFAM" id="SSF51905">
    <property type="entry name" value="FAD/NAD(P)-binding domain"/>
    <property type="match status" value="1"/>
</dbReference>
<comment type="caution">
    <text evidence="1">The sequence shown here is derived from an EMBL/GenBank/DDBJ whole genome shotgun (WGS) entry which is preliminary data.</text>
</comment>
<gene>
    <name evidence="1" type="ORF">BJ554DRAFT_3604</name>
</gene>
<dbReference type="EMBL" id="JAEFCI010011461">
    <property type="protein sequence ID" value="KAG5456609.1"/>
    <property type="molecule type" value="Genomic_DNA"/>
</dbReference>
<evidence type="ECO:0000313" key="1">
    <source>
        <dbReference type="EMBL" id="KAG5456609.1"/>
    </source>
</evidence>
<dbReference type="OrthoDB" id="4327079at2759"/>
<dbReference type="InterPro" id="IPR051394">
    <property type="entry name" value="Glutamate_Synthase"/>
</dbReference>
<dbReference type="Gene3D" id="3.50.50.60">
    <property type="entry name" value="FAD/NAD(P)-binding domain"/>
    <property type="match status" value="1"/>
</dbReference>
<protein>
    <submittedName>
        <fullName evidence="1">Uncharacterized protein</fullName>
    </submittedName>
</protein>
<reference evidence="1 2" key="1">
    <citation type="journal article" name="Sci. Rep.">
        <title>Genome-scale phylogenetic analyses confirm Olpidium as the closest living zoosporic fungus to the non-flagellated, terrestrial fungi.</title>
        <authorList>
            <person name="Chang Y."/>
            <person name="Rochon D."/>
            <person name="Sekimoto S."/>
            <person name="Wang Y."/>
            <person name="Chovatia M."/>
            <person name="Sandor L."/>
            <person name="Salamov A."/>
            <person name="Grigoriev I.V."/>
            <person name="Stajich J.E."/>
            <person name="Spatafora J.W."/>
        </authorList>
    </citation>
    <scope>NUCLEOTIDE SEQUENCE [LARGE SCALE GENOMIC DNA]</scope>
    <source>
        <strain evidence="1">S191</strain>
    </source>
</reference>
<sequence>MKEVPGTEQFFQADLILLAMGTYAGSFGGLRTRARDWHLLTETGTPREFPGFLGPEKRLLERLGVKQDCRSNIQTAKGSYATSMDGVFAAGDCRRGQSLIVWGIDEGRQAARAIDTYLMGDTVSRQS</sequence>
<keyword evidence="2" id="KW-1185">Reference proteome</keyword>
<dbReference type="Proteomes" id="UP000673691">
    <property type="component" value="Unassembled WGS sequence"/>
</dbReference>
<name>A0A8H8DFF2_9FUNG</name>
<dbReference type="AlphaFoldDB" id="A0A8H8DFF2"/>
<proteinExistence type="predicted"/>
<dbReference type="PANTHER" id="PTHR43100:SF1">
    <property type="entry name" value="GLUTAMATE SYNTHASE [NADPH] SMALL CHAIN"/>
    <property type="match status" value="1"/>
</dbReference>
<accession>A0A8H8DFF2</accession>